<feature type="transmembrane region" description="Helical" evidence="1">
    <location>
        <begin position="87"/>
        <end position="107"/>
    </location>
</feature>
<feature type="transmembrane region" description="Helical" evidence="1">
    <location>
        <begin position="113"/>
        <end position="134"/>
    </location>
</feature>
<gene>
    <name evidence="2" type="ORF">JTE90_026557</name>
</gene>
<keyword evidence="1" id="KW-0472">Membrane</keyword>
<proteinExistence type="predicted"/>
<sequence length="215" mass="23823">MVTTVSTFIWIGTNFILYAVPSITTILICYTFHTLGYLISDYTKQVSRCLNDVSKESISFRRLTITQRLLSNAVIDMDKLLSPATMCLLGSFVSQVLVITSVLTYSGDLISKITAGFIGFSQFMALIALVVLAARVQERFVQIEEVILDSAVFGRGTFNYTSAAINHIALSQLMASLANKTHMTAMSTFKIERSLILTIICTFITYSVLLTQILQ</sequence>
<evidence type="ECO:0000313" key="2">
    <source>
        <dbReference type="EMBL" id="KAG8178458.1"/>
    </source>
</evidence>
<feature type="transmembrane region" description="Helical" evidence="1">
    <location>
        <begin position="195"/>
        <end position="214"/>
    </location>
</feature>
<feature type="transmembrane region" description="Helical" evidence="1">
    <location>
        <begin position="15"/>
        <end position="38"/>
    </location>
</feature>
<name>A0AAV6U3P5_9ARAC</name>
<evidence type="ECO:0000256" key="1">
    <source>
        <dbReference type="SAM" id="Phobius"/>
    </source>
</evidence>
<dbReference type="EMBL" id="JAFNEN010000695">
    <property type="protein sequence ID" value="KAG8178458.1"/>
    <property type="molecule type" value="Genomic_DNA"/>
</dbReference>
<keyword evidence="1" id="KW-0812">Transmembrane</keyword>
<dbReference type="Proteomes" id="UP000827092">
    <property type="component" value="Unassembled WGS sequence"/>
</dbReference>
<evidence type="ECO:0000313" key="3">
    <source>
        <dbReference type="Proteomes" id="UP000827092"/>
    </source>
</evidence>
<dbReference type="AlphaFoldDB" id="A0AAV6U3P5"/>
<reference evidence="2 3" key="1">
    <citation type="journal article" date="2022" name="Nat. Ecol. Evol.">
        <title>A masculinizing supergene underlies an exaggerated male reproductive morph in a spider.</title>
        <authorList>
            <person name="Hendrickx F."/>
            <person name="De Corte Z."/>
            <person name="Sonet G."/>
            <person name="Van Belleghem S.M."/>
            <person name="Kostlbacher S."/>
            <person name="Vangestel C."/>
        </authorList>
    </citation>
    <scope>NUCLEOTIDE SEQUENCE [LARGE SCALE GENOMIC DNA]</scope>
    <source>
        <strain evidence="2">W744_W776</strain>
    </source>
</reference>
<evidence type="ECO:0008006" key="4">
    <source>
        <dbReference type="Google" id="ProtNLM"/>
    </source>
</evidence>
<keyword evidence="1" id="KW-1133">Transmembrane helix</keyword>
<organism evidence="2 3">
    <name type="scientific">Oedothorax gibbosus</name>
    <dbReference type="NCBI Taxonomy" id="931172"/>
    <lineage>
        <taxon>Eukaryota</taxon>
        <taxon>Metazoa</taxon>
        <taxon>Ecdysozoa</taxon>
        <taxon>Arthropoda</taxon>
        <taxon>Chelicerata</taxon>
        <taxon>Arachnida</taxon>
        <taxon>Araneae</taxon>
        <taxon>Araneomorphae</taxon>
        <taxon>Entelegynae</taxon>
        <taxon>Araneoidea</taxon>
        <taxon>Linyphiidae</taxon>
        <taxon>Erigoninae</taxon>
        <taxon>Oedothorax</taxon>
    </lineage>
</organism>
<accession>A0AAV6U3P5</accession>
<protein>
    <recommendedName>
        <fullName evidence="4">Gustatory receptor</fullName>
    </recommendedName>
</protein>
<keyword evidence="3" id="KW-1185">Reference proteome</keyword>
<comment type="caution">
    <text evidence="2">The sequence shown here is derived from an EMBL/GenBank/DDBJ whole genome shotgun (WGS) entry which is preliminary data.</text>
</comment>